<protein>
    <submittedName>
        <fullName evidence="1">Uncharacterized protein</fullName>
    </submittedName>
</protein>
<dbReference type="EMBL" id="CM042888">
    <property type="protein sequence ID" value="KAI4325430.1"/>
    <property type="molecule type" value="Genomic_DNA"/>
</dbReference>
<name>A0ACB9MSX4_9MYRT</name>
<evidence type="ECO:0000313" key="2">
    <source>
        <dbReference type="Proteomes" id="UP001057402"/>
    </source>
</evidence>
<organism evidence="1 2">
    <name type="scientific">Melastoma candidum</name>
    <dbReference type="NCBI Taxonomy" id="119954"/>
    <lineage>
        <taxon>Eukaryota</taxon>
        <taxon>Viridiplantae</taxon>
        <taxon>Streptophyta</taxon>
        <taxon>Embryophyta</taxon>
        <taxon>Tracheophyta</taxon>
        <taxon>Spermatophyta</taxon>
        <taxon>Magnoliopsida</taxon>
        <taxon>eudicotyledons</taxon>
        <taxon>Gunneridae</taxon>
        <taxon>Pentapetalae</taxon>
        <taxon>rosids</taxon>
        <taxon>malvids</taxon>
        <taxon>Myrtales</taxon>
        <taxon>Melastomataceae</taxon>
        <taxon>Melastomatoideae</taxon>
        <taxon>Melastomateae</taxon>
        <taxon>Melastoma</taxon>
    </lineage>
</organism>
<sequence length="311" mass="34075">MEKWRTGLVGSSAASVHQHSHPETCQRGEGEAKDLVAARKVQKADREKLRRDRLNDHFIDLADTLDPDGTKNDKATILADTIQMLNDLASEVNKLKAECSSLTEESRELTQEKNELKEEKAAMKSEIENLNLQYQQRLRVMFPWSATDMPVIMAPPPYPYPAPIAMPPGPIPMHAPPMQCFPYFGSQNPTTVPAPCSAFIPYTLPANPSAEHPSIQHASSSGFSNQQSGSQDRERRIDDADPADNSNNVATDLELKMPGTSKEKESTGERNGKQATERSLGDESSSNKISSSKLLQDDSSSSVGDIPKSGT</sequence>
<dbReference type="Proteomes" id="UP001057402">
    <property type="component" value="Chromosome 9"/>
</dbReference>
<accession>A0ACB9MSX4</accession>
<keyword evidence="2" id="KW-1185">Reference proteome</keyword>
<proteinExistence type="predicted"/>
<reference evidence="2" key="1">
    <citation type="journal article" date="2023" name="Front. Plant Sci.">
        <title>Chromosomal-level genome assembly of Melastoma candidum provides insights into trichome evolution.</title>
        <authorList>
            <person name="Zhong Y."/>
            <person name="Wu W."/>
            <person name="Sun C."/>
            <person name="Zou P."/>
            <person name="Liu Y."/>
            <person name="Dai S."/>
            <person name="Zhou R."/>
        </authorList>
    </citation>
    <scope>NUCLEOTIDE SEQUENCE [LARGE SCALE GENOMIC DNA]</scope>
</reference>
<evidence type="ECO:0000313" key="1">
    <source>
        <dbReference type="EMBL" id="KAI4325430.1"/>
    </source>
</evidence>
<gene>
    <name evidence="1" type="ORF">MLD38_030831</name>
</gene>
<comment type="caution">
    <text evidence="1">The sequence shown here is derived from an EMBL/GenBank/DDBJ whole genome shotgun (WGS) entry which is preliminary data.</text>
</comment>